<proteinExistence type="predicted"/>
<keyword evidence="1" id="KW-0732">Signal</keyword>
<evidence type="ECO:0000313" key="2">
    <source>
        <dbReference type="EMBL" id="BFG71109.1"/>
    </source>
</evidence>
<feature type="chain" id="PRO_5043568905" description="DUF3157 family protein" evidence="1">
    <location>
        <begin position="20"/>
        <end position="210"/>
    </location>
</feature>
<name>A0AAT9GKV7_9BACT</name>
<sequence>MKKYILLCFVSFLFISASAQKKAITDTGEEVILYQDGTWKYVNGADSARAVEVNKTPFVKPSTNTFLLKSKKFNIGFWINPKKWKVQTDKNNDDAEYELHEETNDLFAMMITEKSEIPVLTLKDIAIKNARKVAPDITIQKEEFRIVNGQKVLLVQMKGTYNGVQFIYYGYYYSNKNGSVQFVTYSTNNLLIENIKDCDDLLNGFVVLQE</sequence>
<feature type="signal peptide" evidence="1">
    <location>
        <begin position="1"/>
        <end position="19"/>
    </location>
</feature>
<dbReference type="AlphaFoldDB" id="A0AAT9GKV7"/>
<organism evidence="2">
    <name type="scientific">Sediminibacterium sp. KACHI17</name>
    <dbReference type="NCBI Taxonomy" id="1751071"/>
    <lineage>
        <taxon>Bacteria</taxon>
        <taxon>Pseudomonadati</taxon>
        <taxon>Bacteroidota</taxon>
        <taxon>Chitinophagia</taxon>
        <taxon>Chitinophagales</taxon>
        <taxon>Chitinophagaceae</taxon>
        <taxon>Sediminibacterium</taxon>
    </lineage>
</organism>
<evidence type="ECO:0000256" key="1">
    <source>
        <dbReference type="SAM" id="SignalP"/>
    </source>
</evidence>
<protein>
    <recommendedName>
        <fullName evidence="3">DUF3157 family protein</fullName>
    </recommendedName>
</protein>
<accession>A0AAT9GKV7</accession>
<evidence type="ECO:0008006" key="3">
    <source>
        <dbReference type="Google" id="ProtNLM"/>
    </source>
</evidence>
<dbReference type="EMBL" id="AP029612">
    <property type="protein sequence ID" value="BFG71109.1"/>
    <property type="molecule type" value="Genomic_DNA"/>
</dbReference>
<dbReference type="RefSeq" id="WP_353548745.1">
    <property type="nucleotide sequence ID" value="NZ_AP029612.1"/>
</dbReference>
<reference evidence="2" key="1">
    <citation type="submission" date="2024-02" db="EMBL/GenBank/DDBJ databases">
        <title>Sediminibacterium planktonica sp. nov. and Sediminibacterium longus sp. nov., isolated from surface lake and river water.</title>
        <authorList>
            <person name="Watanabe K."/>
            <person name="Takemine S."/>
            <person name="Ishii Y."/>
            <person name="Ogata Y."/>
            <person name="Shindo C."/>
            <person name="Suda W."/>
        </authorList>
    </citation>
    <scope>NUCLEOTIDE SEQUENCE</scope>
    <source>
        <strain evidence="2">KACHI17</strain>
    </source>
</reference>
<gene>
    <name evidence="2" type="ORF">KACHI17_19900</name>
</gene>